<dbReference type="BioCyc" id="FPRA718252:G1375-2308-MONOMER"/>
<dbReference type="Gene3D" id="3.30.70.20">
    <property type="match status" value="2"/>
</dbReference>
<dbReference type="RefSeq" id="WP_015565605.1">
    <property type="nucleotide sequence ID" value="NC_021042.1"/>
</dbReference>
<evidence type="ECO:0000313" key="4">
    <source>
        <dbReference type="Proteomes" id="UP000008804"/>
    </source>
</evidence>
<gene>
    <name evidence="3" type="ORF">FP2_26830</name>
</gene>
<reference evidence="3 4" key="1">
    <citation type="submission" date="2010-03" db="EMBL/GenBank/DDBJ databases">
        <title>The genome sequence of Faecalibacterium prausnitzii L2/6.</title>
        <authorList>
            <consortium name="metaHIT consortium -- http://www.metahit.eu/"/>
            <person name="Pajon A."/>
            <person name="Turner K."/>
            <person name="Parkhill J."/>
            <person name="Duncan S."/>
            <person name="Flint H."/>
        </authorList>
    </citation>
    <scope>NUCLEOTIDE SEQUENCE [LARGE SCALE GENOMIC DNA]</scope>
    <source>
        <strain evidence="4">L2-6</strain>
    </source>
</reference>
<feature type="domain" description="4Fe-4S ferredoxin-type" evidence="2">
    <location>
        <begin position="281"/>
        <end position="311"/>
    </location>
</feature>
<protein>
    <recommendedName>
        <fullName evidence="2">4Fe-4S ferredoxin-type domain-containing protein</fullName>
    </recommendedName>
</protein>
<reference evidence="3 4" key="2">
    <citation type="submission" date="2010-03" db="EMBL/GenBank/DDBJ databases">
        <authorList>
            <person name="Pajon A."/>
        </authorList>
    </citation>
    <scope>NUCLEOTIDE SEQUENCE [LARGE SCALE GENOMIC DNA]</scope>
    <source>
        <strain evidence="4">L2-6</strain>
    </source>
</reference>
<dbReference type="EMBL" id="FP929045">
    <property type="protein sequence ID" value="CBK99988.1"/>
    <property type="molecule type" value="Genomic_DNA"/>
</dbReference>
<keyword evidence="1" id="KW-0175">Coiled coil</keyword>
<dbReference type="SUPFAM" id="SSF54862">
    <property type="entry name" value="4Fe-4S ferredoxins"/>
    <property type="match status" value="2"/>
</dbReference>
<dbReference type="eggNOG" id="COG1143">
    <property type="taxonomic scope" value="Bacteria"/>
</dbReference>
<dbReference type="Proteomes" id="UP000008804">
    <property type="component" value="Chromosome"/>
</dbReference>
<proteinExistence type="predicted"/>
<accession>D4K139</accession>
<feature type="domain" description="4Fe-4S ferredoxin-type" evidence="2">
    <location>
        <begin position="52"/>
        <end position="81"/>
    </location>
</feature>
<sequence>MGLFTRYAMDALMKTSHPEVIRRQCWNLHPHRTPCTACKDICPYGDAIFTRPNLVKDWDPCTDCGLCVSACRSGCIIPSPEQVQRDTSLADTDNDTLWLGCEKSTRKNTAVRVCIASFSWETLAYLALNKKLVLDLTPCGECENDVCAAQLRKELTRLVEFLGPQLFESRVTLAYEQDEAPYHVQELSRREMFSHMTEGSRAGTKKLLQMLPGLRSEEDSAADFRLMLHQRTKQLKAASETPLRYGWYLPNFTQKCFGCGKCEKACRSGALKLEDMPDGQTRVVVTPWKCSECGVCVAACSNSGIDGMKLRQLTTLGPVSIYKCSKTLCADCGKPIAPNSSEGICSVCRIKRRTKQRQEEAAARARERIAEREARKAAEEAAKAAAAELAAENAANASGAAAAETAAAPVSAAAAATAVPVAETASAPKKD</sequence>
<feature type="domain" description="4Fe-4S ferredoxin-type" evidence="2">
    <location>
        <begin position="245"/>
        <end position="276"/>
    </location>
</feature>
<dbReference type="PROSITE" id="PS51379">
    <property type="entry name" value="4FE4S_FER_2"/>
    <property type="match status" value="3"/>
</dbReference>
<dbReference type="HOGENOM" id="CLU_048087_0_0_9"/>
<organism evidence="3 4">
    <name type="scientific">Faecalibacterium prausnitzii L2-6</name>
    <dbReference type="NCBI Taxonomy" id="718252"/>
    <lineage>
        <taxon>Bacteria</taxon>
        <taxon>Bacillati</taxon>
        <taxon>Bacillota</taxon>
        <taxon>Clostridia</taxon>
        <taxon>Eubacteriales</taxon>
        <taxon>Oscillospiraceae</taxon>
        <taxon>Faecalibacterium</taxon>
    </lineage>
</organism>
<keyword evidence="4" id="KW-1185">Reference proteome</keyword>
<feature type="coiled-coil region" evidence="1">
    <location>
        <begin position="355"/>
        <end position="395"/>
    </location>
</feature>
<dbReference type="STRING" id="718252.FP2_26830"/>
<dbReference type="eggNOG" id="COG1145">
    <property type="taxonomic scope" value="Bacteria"/>
</dbReference>
<evidence type="ECO:0000313" key="3">
    <source>
        <dbReference type="EMBL" id="CBK99988.1"/>
    </source>
</evidence>
<name>D4K139_9FIRM</name>
<dbReference type="KEGG" id="fpr:FP2_26830"/>
<dbReference type="InterPro" id="IPR017896">
    <property type="entry name" value="4Fe4S_Fe-S-bd"/>
</dbReference>
<dbReference type="Pfam" id="PF12838">
    <property type="entry name" value="Fer4_7"/>
    <property type="match status" value="1"/>
</dbReference>
<dbReference type="PATRIC" id="fig|718252.3.peg.876"/>
<evidence type="ECO:0000259" key="2">
    <source>
        <dbReference type="PROSITE" id="PS51379"/>
    </source>
</evidence>
<dbReference type="AlphaFoldDB" id="D4K139"/>
<evidence type="ECO:0000256" key="1">
    <source>
        <dbReference type="SAM" id="Coils"/>
    </source>
</evidence>